<proteinExistence type="predicted"/>
<protein>
    <submittedName>
        <fullName evidence="2">Glucose-6-phosphate isomerase, archaeal II / Mannose-6-phosphate isomerase, archaeal</fullName>
        <ecNumber evidence="2">5.3.1.8</ecNumber>
        <ecNumber evidence="2">5.3.1.9</ecNumber>
    </submittedName>
</protein>
<dbReference type="GO" id="GO:0004476">
    <property type="term" value="F:mannose-6-phosphate isomerase activity"/>
    <property type="evidence" value="ECO:0007669"/>
    <property type="project" value="UniProtKB-EC"/>
</dbReference>
<dbReference type="GO" id="GO:0004347">
    <property type="term" value="F:glucose-6-phosphate isomerase activity"/>
    <property type="evidence" value="ECO:0007669"/>
    <property type="project" value="UniProtKB-EC"/>
</dbReference>
<dbReference type="EC" id="5.3.1.9" evidence="2"/>
<dbReference type="EC" id="5.3.1.8" evidence="2"/>
<name>A0A6J4T849_9ACTN</name>
<accession>A0A6J4T849</accession>
<dbReference type="AlphaFoldDB" id="A0A6J4T849"/>
<feature type="compositionally biased region" description="Basic residues" evidence="1">
    <location>
        <begin position="65"/>
        <end position="93"/>
    </location>
</feature>
<dbReference type="EMBL" id="CADCVS010000358">
    <property type="protein sequence ID" value="CAA9515863.1"/>
    <property type="molecule type" value="Genomic_DNA"/>
</dbReference>
<feature type="compositionally biased region" description="Low complexity" evidence="1">
    <location>
        <begin position="112"/>
        <end position="121"/>
    </location>
</feature>
<reference evidence="2" key="1">
    <citation type="submission" date="2020-02" db="EMBL/GenBank/DDBJ databases">
        <authorList>
            <person name="Meier V. D."/>
        </authorList>
    </citation>
    <scope>NUCLEOTIDE SEQUENCE</scope>
    <source>
        <strain evidence="2">AVDCRST_MAG30</strain>
    </source>
</reference>
<sequence>EPAQRERERPRLLLRAPGARPQRDRRLGHRRRARALRRRLPRRRGDPPAHPGARRTDRRADRPGGHHGRDRLLARRLAHRARRLARSARRPRLPLRGGAARDGPRADRRAARAQGAAGRPV</sequence>
<gene>
    <name evidence="2" type="ORF">AVDCRST_MAG30-2757</name>
</gene>
<feature type="compositionally biased region" description="Basic residues" evidence="1">
    <location>
        <begin position="26"/>
        <end position="42"/>
    </location>
</feature>
<feature type="non-terminal residue" evidence="2">
    <location>
        <position position="1"/>
    </location>
</feature>
<evidence type="ECO:0000256" key="1">
    <source>
        <dbReference type="SAM" id="MobiDB-lite"/>
    </source>
</evidence>
<organism evidence="2">
    <name type="scientific">uncultured Solirubrobacteraceae bacterium</name>
    <dbReference type="NCBI Taxonomy" id="1162706"/>
    <lineage>
        <taxon>Bacteria</taxon>
        <taxon>Bacillati</taxon>
        <taxon>Actinomycetota</taxon>
        <taxon>Thermoleophilia</taxon>
        <taxon>Solirubrobacterales</taxon>
        <taxon>Solirubrobacteraceae</taxon>
        <taxon>environmental samples</taxon>
    </lineage>
</organism>
<feature type="region of interest" description="Disordered" evidence="1">
    <location>
        <begin position="1"/>
        <end position="121"/>
    </location>
</feature>
<keyword evidence="2" id="KW-0413">Isomerase</keyword>
<feature type="compositionally biased region" description="Basic and acidic residues" evidence="1">
    <location>
        <begin position="1"/>
        <end position="11"/>
    </location>
</feature>
<feature type="non-terminal residue" evidence="2">
    <location>
        <position position="121"/>
    </location>
</feature>
<evidence type="ECO:0000313" key="2">
    <source>
        <dbReference type="EMBL" id="CAA9515863.1"/>
    </source>
</evidence>
<feature type="compositionally biased region" description="Basic and acidic residues" evidence="1">
    <location>
        <begin position="54"/>
        <end position="64"/>
    </location>
</feature>